<feature type="region of interest" description="Disordered" evidence="2">
    <location>
        <begin position="25"/>
        <end position="44"/>
    </location>
</feature>
<dbReference type="EMBL" id="JAFBBZ010000001">
    <property type="protein sequence ID" value="MBM7506489.1"/>
    <property type="molecule type" value="Genomic_DNA"/>
</dbReference>
<dbReference type="InterPro" id="IPR050882">
    <property type="entry name" value="Prepilin_peptidase/N-MTase"/>
</dbReference>
<dbReference type="InterPro" id="IPR000045">
    <property type="entry name" value="Prepilin_IV_endopep_pep"/>
</dbReference>
<dbReference type="GO" id="GO:0032259">
    <property type="term" value="P:methylation"/>
    <property type="evidence" value="ECO:0007669"/>
    <property type="project" value="UniProtKB-KW"/>
</dbReference>
<keyword evidence="5" id="KW-0378">Hydrolase</keyword>
<feature type="transmembrane region" description="Helical" evidence="3">
    <location>
        <begin position="50"/>
        <end position="74"/>
    </location>
</feature>
<keyword evidence="6" id="KW-1185">Reference proteome</keyword>
<dbReference type="Pfam" id="PF01478">
    <property type="entry name" value="Peptidase_A24"/>
    <property type="match status" value="1"/>
</dbReference>
<evidence type="ECO:0000259" key="4">
    <source>
        <dbReference type="Pfam" id="PF01478"/>
    </source>
</evidence>
<dbReference type="EC" id="3.4.23.43" evidence="5"/>
<comment type="caution">
    <text evidence="5">The sequence shown here is derived from an EMBL/GenBank/DDBJ whole genome shotgun (WGS) entry which is preliminary data.</text>
</comment>
<proteinExistence type="inferred from homology"/>
<gene>
    <name evidence="5" type="ORF">JOE61_000303</name>
</gene>
<dbReference type="GO" id="GO:0004190">
    <property type="term" value="F:aspartic-type endopeptidase activity"/>
    <property type="evidence" value="ECO:0007669"/>
    <property type="project" value="UniProtKB-EC"/>
</dbReference>
<evidence type="ECO:0000313" key="6">
    <source>
        <dbReference type="Proteomes" id="UP000732378"/>
    </source>
</evidence>
<dbReference type="PANTHER" id="PTHR30487:SF0">
    <property type="entry name" value="PREPILIN LEADER PEPTIDASE_N-METHYLTRANSFERASE-RELATED"/>
    <property type="match status" value="1"/>
</dbReference>
<protein>
    <submittedName>
        <fullName evidence="5">Leader peptidase (Prepilin peptidase)/N-methyltransferase</fullName>
        <ecNumber evidence="5">2.1.1.-</ecNumber>
        <ecNumber evidence="5">3.4.23.43</ecNumber>
    </submittedName>
</protein>
<evidence type="ECO:0000256" key="2">
    <source>
        <dbReference type="SAM" id="MobiDB-lite"/>
    </source>
</evidence>
<keyword evidence="3" id="KW-0812">Transmembrane</keyword>
<keyword evidence="3" id="KW-0472">Membrane</keyword>
<feature type="transmembrane region" description="Helical" evidence="3">
    <location>
        <begin position="81"/>
        <end position="98"/>
    </location>
</feature>
<organism evidence="5 6">
    <name type="scientific">Nocardioides salarius</name>
    <dbReference type="NCBI Taxonomy" id="374513"/>
    <lineage>
        <taxon>Bacteria</taxon>
        <taxon>Bacillati</taxon>
        <taxon>Actinomycetota</taxon>
        <taxon>Actinomycetes</taxon>
        <taxon>Propionibacteriales</taxon>
        <taxon>Nocardioidaceae</taxon>
        <taxon>Nocardioides</taxon>
    </lineage>
</organism>
<feature type="transmembrane region" description="Helical" evidence="3">
    <location>
        <begin position="110"/>
        <end position="128"/>
    </location>
</feature>
<comment type="similarity">
    <text evidence="1">Belongs to the peptidase A24 family.</text>
</comment>
<evidence type="ECO:0000256" key="3">
    <source>
        <dbReference type="SAM" id="Phobius"/>
    </source>
</evidence>
<name>A0ABS2M5L7_9ACTN</name>
<sequence length="237" mass="24002">MEPLVALAAVALAAAGGALGPAVLRRLPDPPPGDHPADEPDPPSYADVAATRSLGLPLAAGLAVVSGAVVALVAALLGTGWLLAYVTVAAPVCALLAHVDARTRLLPKRVVLPATGALVLLALGEWAVTGEHTDVLRAGVAMLALRSFFWVLWFVHSAGMGFGDVRLAALVGLVLGRAGVAETLVGAYAGFLVLALPALVVAVVRRDRSRLRQAKPFGPAMIVGALLGLLGGPLLLA</sequence>
<dbReference type="GO" id="GO:0008168">
    <property type="term" value="F:methyltransferase activity"/>
    <property type="evidence" value="ECO:0007669"/>
    <property type="project" value="UniProtKB-KW"/>
</dbReference>
<reference evidence="5 6" key="1">
    <citation type="submission" date="2021-01" db="EMBL/GenBank/DDBJ databases">
        <title>Sequencing the genomes of 1000 actinobacteria strains.</title>
        <authorList>
            <person name="Klenk H.-P."/>
        </authorList>
    </citation>
    <scope>NUCLEOTIDE SEQUENCE [LARGE SCALE GENOMIC DNA]</scope>
    <source>
        <strain evidence="5 6">DSM 18239</strain>
    </source>
</reference>
<dbReference type="PANTHER" id="PTHR30487">
    <property type="entry name" value="TYPE 4 PREPILIN-LIKE PROTEINS LEADER PEPTIDE-PROCESSING ENZYME"/>
    <property type="match status" value="1"/>
</dbReference>
<dbReference type="Proteomes" id="UP000732378">
    <property type="component" value="Unassembled WGS sequence"/>
</dbReference>
<accession>A0ABS2M5L7</accession>
<dbReference type="RefSeq" id="WP_193669366.1">
    <property type="nucleotide sequence ID" value="NZ_JACDTV010000008.1"/>
</dbReference>
<dbReference type="Gene3D" id="1.20.120.1220">
    <property type="match status" value="1"/>
</dbReference>
<evidence type="ECO:0000313" key="5">
    <source>
        <dbReference type="EMBL" id="MBM7506489.1"/>
    </source>
</evidence>
<evidence type="ECO:0000256" key="1">
    <source>
        <dbReference type="ARBA" id="ARBA00005801"/>
    </source>
</evidence>
<dbReference type="EC" id="2.1.1.-" evidence="5"/>
<keyword evidence="5" id="KW-0808">Transferase</keyword>
<keyword evidence="3" id="KW-1133">Transmembrane helix</keyword>
<feature type="domain" description="Prepilin type IV endopeptidase peptidase" evidence="4">
    <location>
        <begin position="89"/>
        <end position="193"/>
    </location>
</feature>
<keyword evidence="5" id="KW-0489">Methyltransferase</keyword>
<feature type="transmembrane region" description="Helical" evidence="3">
    <location>
        <begin position="216"/>
        <end position="236"/>
    </location>
</feature>
<feature type="transmembrane region" description="Helical" evidence="3">
    <location>
        <begin position="185"/>
        <end position="204"/>
    </location>
</feature>